<name>A0A3E1P947_9BACT</name>
<organism evidence="1 2">
    <name type="scientific">Chitinophaga silvisoli</name>
    <dbReference type="NCBI Taxonomy" id="2291814"/>
    <lineage>
        <taxon>Bacteria</taxon>
        <taxon>Pseudomonadati</taxon>
        <taxon>Bacteroidota</taxon>
        <taxon>Chitinophagia</taxon>
        <taxon>Chitinophagales</taxon>
        <taxon>Chitinophagaceae</taxon>
        <taxon>Chitinophaga</taxon>
    </lineage>
</organism>
<evidence type="ECO:0008006" key="3">
    <source>
        <dbReference type="Google" id="ProtNLM"/>
    </source>
</evidence>
<proteinExistence type="predicted"/>
<dbReference type="EMBL" id="QTJV01000001">
    <property type="protein sequence ID" value="RFM36667.1"/>
    <property type="molecule type" value="Genomic_DNA"/>
</dbReference>
<accession>A0A3E1P947</accession>
<comment type="caution">
    <text evidence="1">The sequence shown here is derived from an EMBL/GenBank/DDBJ whole genome shotgun (WGS) entry which is preliminary data.</text>
</comment>
<evidence type="ECO:0000313" key="1">
    <source>
        <dbReference type="EMBL" id="RFM36667.1"/>
    </source>
</evidence>
<sequence>MKKIAFLSLFSLLAIGACKKDSMGTKPVIAFKSYSSSPVLSNSGMDITFDVSDGDGDIENTFNFAAIYDVKPLDTAFESRPMPSLDAHKGSKLTAEVILHLISTDFPQIGDNPVEKDSVHYLVFIKDDAGNNSDTIATPKVQVVYQ</sequence>
<dbReference type="Proteomes" id="UP000261174">
    <property type="component" value="Unassembled WGS sequence"/>
</dbReference>
<gene>
    <name evidence="1" type="ORF">DXN04_03980</name>
</gene>
<dbReference type="RefSeq" id="WP_116851987.1">
    <property type="nucleotide sequence ID" value="NZ_QTJV01000001.1"/>
</dbReference>
<evidence type="ECO:0000313" key="2">
    <source>
        <dbReference type="Proteomes" id="UP000261174"/>
    </source>
</evidence>
<dbReference type="PROSITE" id="PS51257">
    <property type="entry name" value="PROKAR_LIPOPROTEIN"/>
    <property type="match status" value="1"/>
</dbReference>
<dbReference type="AlphaFoldDB" id="A0A3E1P947"/>
<reference evidence="1 2" key="1">
    <citation type="submission" date="2018-08" db="EMBL/GenBank/DDBJ databases">
        <title>Chitinophaga sp. K20C18050901, a novel bacterium isolated from forest soil.</title>
        <authorList>
            <person name="Wang C."/>
        </authorList>
    </citation>
    <scope>NUCLEOTIDE SEQUENCE [LARGE SCALE GENOMIC DNA]</scope>
    <source>
        <strain evidence="1 2">K20C18050901</strain>
    </source>
</reference>
<protein>
    <recommendedName>
        <fullName evidence="3">DUF4625 domain-containing protein</fullName>
    </recommendedName>
</protein>
<dbReference type="OrthoDB" id="675420at2"/>
<keyword evidence="2" id="KW-1185">Reference proteome</keyword>